<dbReference type="Proteomes" id="UP000789739">
    <property type="component" value="Unassembled WGS sequence"/>
</dbReference>
<evidence type="ECO:0000313" key="1">
    <source>
        <dbReference type="EMBL" id="CAG8653606.1"/>
    </source>
</evidence>
<dbReference type="OrthoDB" id="2424758at2759"/>
<accession>A0A9N9DUQ7</accession>
<keyword evidence="2" id="KW-1185">Reference proteome</keyword>
<protein>
    <submittedName>
        <fullName evidence="1">2575_t:CDS:1</fullName>
    </submittedName>
</protein>
<sequence>MRSNSIFPRQPFFKDCADKELESPQLEEAVALWISRAAEASQAFNFAIDVIGELQDLIGRLPLDQPMDAEEYVVIDDNVTAREIPTDEEIVSIVKNCESNESEDGDSETEPVSYAQAITASYLFLNNNQMAILLLIILSSEV</sequence>
<name>A0A9N9DUQ7_9GLOM</name>
<proteinExistence type="predicted"/>
<dbReference type="EMBL" id="CAJVPI010003063">
    <property type="protein sequence ID" value="CAG8653606.1"/>
    <property type="molecule type" value="Genomic_DNA"/>
</dbReference>
<evidence type="ECO:0000313" key="2">
    <source>
        <dbReference type="Proteomes" id="UP000789739"/>
    </source>
</evidence>
<dbReference type="AlphaFoldDB" id="A0A9N9DUQ7"/>
<gene>
    <name evidence="1" type="ORF">PBRASI_LOCUS10393</name>
</gene>
<organism evidence="1 2">
    <name type="scientific">Paraglomus brasilianum</name>
    <dbReference type="NCBI Taxonomy" id="144538"/>
    <lineage>
        <taxon>Eukaryota</taxon>
        <taxon>Fungi</taxon>
        <taxon>Fungi incertae sedis</taxon>
        <taxon>Mucoromycota</taxon>
        <taxon>Glomeromycotina</taxon>
        <taxon>Glomeromycetes</taxon>
        <taxon>Paraglomerales</taxon>
        <taxon>Paraglomeraceae</taxon>
        <taxon>Paraglomus</taxon>
    </lineage>
</organism>
<comment type="caution">
    <text evidence="1">The sequence shown here is derived from an EMBL/GenBank/DDBJ whole genome shotgun (WGS) entry which is preliminary data.</text>
</comment>
<reference evidence="1" key="1">
    <citation type="submission" date="2021-06" db="EMBL/GenBank/DDBJ databases">
        <authorList>
            <person name="Kallberg Y."/>
            <person name="Tangrot J."/>
            <person name="Rosling A."/>
        </authorList>
    </citation>
    <scope>NUCLEOTIDE SEQUENCE</scope>
    <source>
        <strain evidence="1">BR232B</strain>
    </source>
</reference>